<evidence type="ECO:0000313" key="1">
    <source>
        <dbReference type="EMBL" id="KAL3386995.1"/>
    </source>
</evidence>
<sequence>MLRDGTKFVRSCDSCQKYKPQQQQIAGKMHATNVKEPWESVSVDLVGLQPRSSNDNHKKWDKYIPEIAFAFNSATNESTGFSPAYLNFGCELPPPGSKKRKPGIKNTEGDRIKILQYAIELARINKAMSFQKQQKYYNIRRWDWNPNVNDKVLKRSYVLSNKVENRNAKLSQKYDGPYTVHKVVSPVIFDLKKNGKITNHVHVKNLKPY</sequence>
<proteinExistence type="predicted"/>
<evidence type="ECO:0008006" key="3">
    <source>
        <dbReference type="Google" id="ProtNLM"/>
    </source>
</evidence>
<gene>
    <name evidence="1" type="ORF">TKK_017575</name>
</gene>
<dbReference type="PANTHER" id="PTHR47266">
    <property type="entry name" value="ENDONUCLEASE-RELATED"/>
    <property type="match status" value="1"/>
</dbReference>
<dbReference type="Proteomes" id="UP001627154">
    <property type="component" value="Unassembled WGS sequence"/>
</dbReference>
<name>A0ABD2W1S7_9HYME</name>
<dbReference type="InterPro" id="IPR052160">
    <property type="entry name" value="Gypsy_RT_Integrase-like"/>
</dbReference>
<dbReference type="Gene3D" id="3.30.420.10">
    <property type="entry name" value="Ribonuclease H-like superfamily/Ribonuclease H"/>
    <property type="match status" value="1"/>
</dbReference>
<reference evidence="1 2" key="1">
    <citation type="journal article" date="2024" name="bioRxiv">
        <title>A reference genome for Trichogramma kaykai: A tiny desert-dwelling parasitoid wasp with competing sex-ratio distorters.</title>
        <authorList>
            <person name="Culotta J."/>
            <person name="Lindsey A.R."/>
        </authorList>
    </citation>
    <scope>NUCLEOTIDE SEQUENCE [LARGE SCALE GENOMIC DNA]</scope>
    <source>
        <strain evidence="1 2">KSX58</strain>
    </source>
</reference>
<keyword evidence="2" id="KW-1185">Reference proteome</keyword>
<protein>
    <recommendedName>
        <fullName evidence="3">Integrase zinc-binding domain-containing protein</fullName>
    </recommendedName>
</protein>
<comment type="caution">
    <text evidence="1">The sequence shown here is derived from an EMBL/GenBank/DDBJ whole genome shotgun (WGS) entry which is preliminary data.</text>
</comment>
<dbReference type="InterPro" id="IPR036397">
    <property type="entry name" value="RNaseH_sf"/>
</dbReference>
<dbReference type="EMBL" id="JBJJXI010000141">
    <property type="protein sequence ID" value="KAL3386995.1"/>
    <property type="molecule type" value="Genomic_DNA"/>
</dbReference>
<organism evidence="1 2">
    <name type="scientific">Trichogramma kaykai</name>
    <dbReference type="NCBI Taxonomy" id="54128"/>
    <lineage>
        <taxon>Eukaryota</taxon>
        <taxon>Metazoa</taxon>
        <taxon>Ecdysozoa</taxon>
        <taxon>Arthropoda</taxon>
        <taxon>Hexapoda</taxon>
        <taxon>Insecta</taxon>
        <taxon>Pterygota</taxon>
        <taxon>Neoptera</taxon>
        <taxon>Endopterygota</taxon>
        <taxon>Hymenoptera</taxon>
        <taxon>Apocrita</taxon>
        <taxon>Proctotrupomorpha</taxon>
        <taxon>Chalcidoidea</taxon>
        <taxon>Trichogrammatidae</taxon>
        <taxon>Trichogramma</taxon>
    </lineage>
</organism>
<dbReference type="AlphaFoldDB" id="A0ABD2W1S7"/>
<accession>A0ABD2W1S7</accession>
<evidence type="ECO:0000313" key="2">
    <source>
        <dbReference type="Proteomes" id="UP001627154"/>
    </source>
</evidence>